<evidence type="ECO:0000313" key="11">
    <source>
        <dbReference type="Proteomes" id="UP000015453"/>
    </source>
</evidence>
<evidence type="ECO:0000256" key="4">
    <source>
        <dbReference type="ARBA" id="ARBA00023125"/>
    </source>
</evidence>
<evidence type="ECO:0000259" key="9">
    <source>
        <dbReference type="PROSITE" id="PS51294"/>
    </source>
</evidence>
<evidence type="ECO:0000256" key="7">
    <source>
        <dbReference type="SAM" id="MobiDB-lite"/>
    </source>
</evidence>
<feature type="region of interest" description="Disordered" evidence="7">
    <location>
        <begin position="210"/>
        <end position="232"/>
    </location>
</feature>
<proteinExistence type="predicted"/>
<feature type="domain" description="Myb-like" evidence="8">
    <location>
        <begin position="3"/>
        <end position="54"/>
    </location>
</feature>
<keyword evidence="11" id="KW-1185">Reference proteome</keyword>
<feature type="region of interest" description="Disordered" evidence="7">
    <location>
        <begin position="99"/>
        <end position="190"/>
    </location>
</feature>
<evidence type="ECO:0000256" key="3">
    <source>
        <dbReference type="ARBA" id="ARBA00023015"/>
    </source>
</evidence>
<feature type="compositionally biased region" description="Acidic residues" evidence="7">
    <location>
        <begin position="162"/>
        <end position="176"/>
    </location>
</feature>
<feature type="compositionally biased region" description="Basic residues" evidence="7">
    <location>
        <begin position="105"/>
        <end position="115"/>
    </location>
</feature>
<feature type="domain" description="Myb-like" evidence="8">
    <location>
        <begin position="55"/>
        <end position="105"/>
    </location>
</feature>
<evidence type="ECO:0000259" key="8">
    <source>
        <dbReference type="PROSITE" id="PS50090"/>
    </source>
</evidence>
<gene>
    <name evidence="10" type="ORF">M569_14368</name>
</gene>
<feature type="domain" description="HTH myb-type" evidence="9">
    <location>
        <begin position="3"/>
        <end position="54"/>
    </location>
</feature>
<evidence type="ECO:0000256" key="2">
    <source>
        <dbReference type="ARBA" id="ARBA00022737"/>
    </source>
</evidence>
<dbReference type="PANTHER" id="PTHR45614">
    <property type="entry name" value="MYB PROTEIN-RELATED"/>
    <property type="match status" value="1"/>
</dbReference>
<dbReference type="FunFam" id="1.10.10.60:FF:000060">
    <property type="entry name" value="MYB transcription factor"/>
    <property type="match status" value="1"/>
</dbReference>
<dbReference type="InterPro" id="IPR009057">
    <property type="entry name" value="Homeodomain-like_sf"/>
</dbReference>
<dbReference type="CDD" id="cd00167">
    <property type="entry name" value="SANT"/>
    <property type="match status" value="2"/>
</dbReference>
<comment type="subcellular location">
    <subcellularLocation>
        <location evidence="1">Nucleus</location>
    </subcellularLocation>
</comment>
<keyword evidence="3" id="KW-0805">Transcription regulation</keyword>
<dbReference type="Proteomes" id="UP000015453">
    <property type="component" value="Unassembled WGS sequence"/>
</dbReference>
<dbReference type="Gene3D" id="1.10.10.60">
    <property type="entry name" value="Homeodomain-like"/>
    <property type="match status" value="2"/>
</dbReference>
<keyword evidence="4" id="KW-0238">DNA-binding</keyword>
<evidence type="ECO:0000313" key="10">
    <source>
        <dbReference type="EMBL" id="EPS60436.1"/>
    </source>
</evidence>
<dbReference type="EMBL" id="AUSU01007573">
    <property type="protein sequence ID" value="EPS60436.1"/>
    <property type="molecule type" value="Genomic_DNA"/>
</dbReference>
<feature type="compositionally biased region" description="Polar residues" evidence="7">
    <location>
        <begin position="116"/>
        <end position="133"/>
    </location>
</feature>
<dbReference type="SMART" id="SM00717">
    <property type="entry name" value="SANT"/>
    <property type="match status" value="2"/>
</dbReference>
<dbReference type="PROSITE" id="PS51294">
    <property type="entry name" value="HTH_MYB"/>
    <property type="match status" value="2"/>
</dbReference>
<feature type="non-terminal residue" evidence="10">
    <location>
        <position position="1"/>
    </location>
</feature>
<dbReference type="InterPro" id="IPR050560">
    <property type="entry name" value="MYB_TF"/>
</dbReference>
<comment type="caution">
    <text evidence="10">The sequence shown here is derived from an EMBL/GenBank/DDBJ whole genome shotgun (WGS) entry which is preliminary data.</text>
</comment>
<sequence length="300" mass="32603">KKSFDRVKGPWSPDEDSLLNQLVKNHGARNWSLIARGIPGRSGKSCRLRWCNQLDPSVKRKAFTDDEDRIILEAHAVHGNKWASIARLLPGRTDNAIKNHWNSTLKRRQVGKTKKSLLSNTVEETRAASSGETPSLGDANSLKSVDGKNDAMNSVESRDDDTSHEEEEEEEEDEPLPENNCHPTDHPTVFHPLSRASAFTAYNAVDSTPPPVVVRPTSHQASSASQQQPSDNTDAGIIKLLEEANGESLVPLHCGHGCCETSSGISPKKGGSVLGPEFMDYAESPSLTCHELAALAADIS</sequence>
<feature type="compositionally biased region" description="Low complexity" evidence="7">
    <location>
        <begin position="218"/>
        <end position="228"/>
    </location>
</feature>
<dbReference type="PANTHER" id="PTHR45614:SF300">
    <property type="entry name" value="MYB TRANSCRIPTION FACTOR"/>
    <property type="match status" value="1"/>
</dbReference>
<dbReference type="FunFam" id="1.10.10.60:FF:000344">
    <property type="entry name" value="Transcription factor MYB44"/>
    <property type="match status" value="1"/>
</dbReference>
<dbReference type="InterPro" id="IPR017930">
    <property type="entry name" value="Myb_dom"/>
</dbReference>
<feature type="domain" description="HTH myb-type" evidence="9">
    <location>
        <begin position="55"/>
        <end position="109"/>
    </location>
</feature>
<dbReference type="GO" id="GO:0000981">
    <property type="term" value="F:DNA-binding transcription factor activity, RNA polymerase II-specific"/>
    <property type="evidence" value="ECO:0007669"/>
    <property type="project" value="TreeGrafter"/>
</dbReference>
<evidence type="ECO:0000256" key="5">
    <source>
        <dbReference type="ARBA" id="ARBA00023163"/>
    </source>
</evidence>
<evidence type="ECO:0000256" key="6">
    <source>
        <dbReference type="ARBA" id="ARBA00023242"/>
    </source>
</evidence>
<keyword evidence="5" id="KW-0804">Transcription</keyword>
<dbReference type="AlphaFoldDB" id="S8C7U5"/>
<evidence type="ECO:0000256" key="1">
    <source>
        <dbReference type="ARBA" id="ARBA00004123"/>
    </source>
</evidence>
<dbReference type="SUPFAM" id="SSF46689">
    <property type="entry name" value="Homeodomain-like"/>
    <property type="match status" value="1"/>
</dbReference>
<reference evidence="10 11" key="1">
    <citation type="journal article" date="2013" name="BMC Genomics">
        <title>The miniature genome of a carnivorous plant Genlisea aurea contains a low number of genes and short non-coding sequences.</title>
        <authorList>
            <person name="Leushkin E.V."/>
            <person name="Sutormin R.A."/>
            <person name="Nabieva E.R."/>
            <person name="Penin A.A."/>
            <person name="Kondrashov A.S."/>
            <person name="Logacheva M.D."/>
        </authorList>
    </citation>
    <scope>NUCLEOTIDE SEQUENCE [LARGE SCALE GENOMIC DNA]</scope>
</reference>
<protein>
    <submittedName>
        <fullName evidence="10">Uncharacterized protein</fullName>
    </submittedName>
</protein>
<dbReference type="GO" id="GO:0000978">
    <property type="term" value="F:RNA polymerase II cis-regulatory region sequence-specific DNA binding"/>
    <property type="evidence" value="ECO:0007669"/>
    <property type="project" value="TreeGrafter"/>
</dbReference>
<accession>S8C7U5</accession>
<feature type="non-terminal residue" evidence="10">
    <location>
        <position position="300"/>
    </location>
</feature>
<dbReference type="PROSITE" id="PS50090">
    <property type="entry name" value="MYB_LIKE"/>
    <property type="match status" value="2"/>
</dbReference>
<keyword evidence="2" id="KW-0677">Repeat</keyword>
<dbReference type="OrthoDB" id="2143914at2759"/>
<keyword evidence="6" id="KW-0539">Nucleus</keyword>
<dbReference type="Pfam" id="PF00249">
    <property type="entry name" value="Myb_DNA-binding"/>
    <property type="match status" value="2"/>
</dbReference>
<dbReference type="InterPro" id="IPR001005">
    <property type="entry name" value="SANT/Myb"/>
</dbReference>
<name>S8C7U5_9LAMI</name>
<dbReference type="GO" id="GO:0005634">
    <property type="term" value="C:nucleus"/>
    <property type="evidence" value="ECO:0007669"/>
    <property type="project" value="UniProtKB-SubCell"/>
</dbReference>
<organism evidence="10 11">
    <name type="scientific">Genlisea aurea</name>
    <dbReference type="NCBI Taxonomy" id="192259"/>
    <lineage>
        <taxon>Eukaryota</taxon>
        <taxon>Viridiplantae</taxon>
        <taxon>Streptophyta</taxon>
        <taxon>Embryophyta</taxon>
        <taxon>Tracheophyta</taxon>
        <taxon>Spermatophyta</taxon>
        <taxon>Magnoliopsida</taxon>
        <taxon>eudicotyledons</taxon>
        <taxon>Gunneridae</taxon>
        <taxon>Pentapetalae</taxon>
        <taxon>asterids</taxon>
        <taxon>lamiids</taxon>
        <taxon>Lamiales</taxon>
        <taxon>Lentibulariaceae</taxon>
        <taxon>Genlisea</taxon>
    </lineage>
</organism>